<keyword evidence="2" id="KW-1185">Reference proteome</keyword>
<dbReference type="Proteomes" id="UP000266188">
    <property type="component" value="Unassembled WGS sequence"/>
</dbReference>
<name>A0A3A2Z0V4_9EURO</name>
<reference evidence="2" key="1">
    <citation type="submission" date="2017-02" db="EMBL/GenBank/DDBJ databases">
        <authorList>
            <person name="Tafer H."/>
            <person name="Lopandic K."/>
        </authorList>
    </citation>
    <scope>NUCLEOTIDE SEQUENCE [LARGE SCALE GENOMIC DNA]</scope>
    <source>
        <strain evidence="2">CBS 366.77</strain>
    </source>
</reference>
<accession>A0A3A2Z0V4</accession>
<feature type="non-terminal residue" evidence="1">
    <location>
        <position position="1"/>
    </location>
</feature>
<dbReference type="EMBL" id="MVGC01004333">
    <property type="protein sequence ID" value="RJE16506.1"/>
    <property type="molecule type" value="Genomic_DNA"/>
</dbReference>
<dbReference type="OrthoDB" id="1854502at2759"/>
<protein>
    <submittedName>
        <fullName evidence="1">Oxysterol-binding protein</fullName>
    </submittedName>
</protein>
<evidence type="ECO:0000313" key="1">
    <source>
        <dbReference type="EMBL" id="RJE16506.1"/>
    </source>
</evidence>
<sequence length="77" mass="8808">LGRGPLVRDLLNRPALNDSIINYRGETALDVARTPDIFQQLQLARSLFIDNTTQDLQSLLARGEYERLEKLLEEPSR</sequence>
<proteinExistence type="predicted"/>
<dbReference type="AlphaFoldDB" id="A0A3A2Z0V4"/>
<dbReference type="STRING" id="2070753.A0A3A2Z0V4"/>
<comment type="caution">
    <text evidence="1">The sequence shown here is derived from an EMBL/GenBank/DDBJ whole genome shotgun (WGS) entry which is preliminary data.</text>
</comment>
<organism evidence="1 2">
    <name type="scientific">Aspergillus sclerotialis</name>
    <dbReference type="NCBI Taxonomy" id="2070753"/>
    <lineage>
        <taxon>Eukaryota</taxon>
        <taxon>Fungi</taxon>
        <taxon>Dikarya</taxon>
        <taxon>Ascomycota</taxon>
        <taxon>Pezizomycotina</taxon>
        <taxon>Eurotiomycetes</taxon>
        <taxon>Eurotiomycetidae</taxon>
        <taxon>Eurotiales</taxon>
        <taxon>Aspergillaceae</taxon>
        <taxon>Aspergillus</taxon>
        <taxon>Aspergillus subgen. Polypaecilum</taxon>
    </lineage>
</organism>
<gene>
    <name evidence="1" type="ORF">PHISCL_11157</name>
</gene>
<evidence type="ECO:0000313" key="2">
    <source>
        <dbReference type="Proteomes" id="UP000266188"/>
    </source>
</evidence>